<sequence length="1744" mass="192234">MHSLAIVSAFFAMASAHGVVLSVEGANGVTMPGLSVADGTPRDCSSNGCGSQADTSIIRDREIRSGKASALGRTQGNGPVDPAVMISSFLGSGNANNVPTNNGTESAAGVEDDLSNLPKGNNQANNNNNNNNNNNRRRQLGNLLGGLFGGGRGGGGEKTETAEETSVAASAGEGATKGLPTASDNGEVTMTYRQINQDGAGPMTAEIDATSGGSDPDAFQTAEVTQDVPGIGIQGLSLATNTDFPLKVQMPQGMTCEGSVGGANNVCIVRVRNGAAAGPFGGSGAFTQSAASRKRAIAFRLKKRMEILRRYDEASRISPPVPALEDASAPQQAPDEELLAPTESHNSIRQLWAVAYKSLRDEEDSPVQVFEDQIRCNMPDIADRMSSDASTKDWMSNVVQTQMDQVKRDTLKLRFGNSEMEAQEVVKSVLAVVNWKQASSLAKGLEHIASILVRSCMWEDLYVRRYESATSDTLPESHAEYRCALEMLYQEVLRFQIVCYGYYSHKSVSRLALDSVKHNGWDELLGNIKYRENEFDKVSQGWRDKMYNDEWEKAEARHQEAMNQWRTIETDVSKLRKTIEETRKDRNRERMLDWLCTVDTSVQYRAAREKHGSGTCNWLIQESDDFTKLKREYKSFLWLNGKGMTGARSDVFPPLIRFSRLWEINSELICHQTHLKDQYKNDPETSIAYAFFSFRNVEQQKVYMMLSSLVRQLCASRPDTPQPIKRFEDYMARGDRPDIETLEAALMSAVSGFSAVFIVVDALDECQAFDGERPKLWKCLRRVIASMPDTFHIFCTSRAEPDIGTAISELLEGLTKAAIDLTQNRAGLNRDLRLYIDTVLDTGTYFRWSVDVKAKAKNILIARADGMFQYLVCQFEVLQYLDSEASVLSALNDLPTGLDETYNRILLGLNSKFKLQILGALKWLALSREPLNLDVFAEIFIFRPETVTNIRKAERLFDPRAVLKHFPSLVTTQQEEDWNYGTNCLEINTYVRLAHFTVKDVKDTGDDEELPLKSYAVRNWELHLELVQRELWTHEVIRLAGLALSMRTKNLEEILFAGKLQVELSVYSDRVLILMQRPYCYTAANGFLELTKLLLQKGSRTRRFLIQEDLDLALRTAVEERHIEIVRFLLNERANSNKITGGALQAAAFRGHLTAIKLLLDNGADIDAHNDRFGSALEAAAMSINLSALRMLLDRGATVSKAGCPISCLIAAYEANDQNDVTECIRVLKLLLDKGADINRKCTRHRSSLNEAIRTWLREGIRGFFDFLVRHNADIELDDGFDGNPLQAACSFGGYRRKEAVLTLLRLGADPNAPGGEYGNALQSACYQTDYQSGVVDLLLVKGAKINQKGGRYGTALHVACATRSPDLVLASMLLSRGADVHVHGGEYGSVLQAATSVHAQKTALIVQKLLDSGADVNAPGGKFGSALQVAAYSELSTSKTGVLVESLLKKGANVNMQREMYCTALQSACVQGNIKPVRWLLSSGAEVNIEGGRYGTALQAACIYEDTYRKQHSDLACLLIDHGADVHVESGYFGSAWHAAAAMPAHARQVHGTLKLLLDNGVDVALEHMNYGIENRILFLLENGADVNLGAGLYGYPLQSACLAPADDPTGLNARGLVYLLKDCAKVVVNQTGGLFGTAIQAAAYTGKTDGVKLLLEKGADVNLRSEKYGSALNAAVVKGYWDIVEILLETGAKADCYLFSKVDEEWPEGIGKEDGFDAVERYRNFWPEIKLYENEAEESRTV</sequence>
<dbReference type="PROSITE" id="PS50088">
    <property type="entry name" value="ANK_REPEAT"/>
    <property type="match status" value="3"/>
</dbReference>
<dbReference type="Pfam" id="PF13637">
    <property type="entry name" value="Ank_4"/>
    <property type="match status" value="1"/>
</dbReference>
<name>A0A8H4YLG2_9HYPO</name>
<feature type="region of interest" description="Disordered" evidence="3">
    <location>
        <begin position="96"/>
        <end position="185"/>
    </location>
</feature>
<evidence type="ECO:0000256" key="4">
    <source>
        <dbReference type="SAM" id="SignalP"/>
    </source>
</evidence>
<evidence type="ECO:0000256" key="2">
    <source>
        <dbReference type="PROSITE-ProRule" id="PRU00023"/>
    </source>
</evidence>
<comment type="caution">
    <text evidence="6">The sequence shown here is derived from an EMBL/GenBank/DDBJ whole genome shotgun (WGS) entry which is preliminary data.</text>
</comment>
<reference evidence="6 7" key="1">
    <citation type="journal article" date="2020" name="BMC Genomics">
        <title>Correction to: Identification and distribution of gene clusters required for synthesis of sphingolipid metabolism inhibitors in diverse species of the filamentous fungus Fusarium.</title>
        <authorList>
            <person name="Kim H.S."/>
            <person name="Lohmar J.M."/>
            <person name="Busman M."/>
            <person name="Brown D.W."/>
            <person name="Naumann T.A."/>
            <person name="Divon H.H."/>
            <person name="Lysoe E."/>
            <person name="Uhlig S."/>
            <person name="Proctor R.H."/>
        </authorList>
    </citation>
    <scope>NUCLEOTIDE SEQUENCE [LARGE SCALE GENOMIC DNA]</scope>
    <source>
        <strain evidence="6 7">NRRL 25214</strain>
    </source>
</reference>
<dbReference type="Pfam" id="PF12796">
    <property type="entry name" value="Ank_2"/>
    <property type="match status" value="2"/>
</dbReference>
<feature type="compositionally biased region" description="Low complexity" evidence="3">
    <location>
        <begin position="164"/>
        <end position="176"/>
    </location>
</feature>
<dbReference type="PROSITE" id="PS50297">
    <property type="entry name" value="ANK_REP_REGION"/>
    <property type="match status" value="2"/>
</dbReference>
<protein>
    <recommendedName>
        <fullName evidence="5">Nephrocystin 3-like N-terminal domain-containing protein</fullName>
    </recommendedName>
</protein>
<keyword evidence="4" id="KW-0732">Signal</keyword>
<keyword evidence="1" id="KW-0677">Repeat</keyword>
<dbReference type="InterPro" id="IPR056884">
    <property type="entry name" value="NPHP3-like_N"/>
</dbReference>
<feature type="repeat" description="ANK" evidence="2">
    <location>
        <begin position="1639"/>
        <end position="1668"/>
    </location>
</feature>
<dbReference type="PANTHER" id="PTHR34618">
    <property type="entry name" value="SURFACE PROTEIN MAS1, PUTATIVE-RELATED"/>
    <property type="match status" value="1"/>
</dbReference>
<proteinExistence type="predicted"/>
<accession>A0A8H4YLG2</accession>
<dbReference type="InterPro" id="IPR021476">
    <property type="entry name" value="Egh16-like"/>
</dbReference>
<feature type="signal peptide" evidence="4">
    <location>
        <begin position="1"/>
        <end position="16"/>
    </location>
</feature>
<feature type="domain" description="Nephrocystin 3-like N-terminal" evidence="5">
    <location>
        <begin position="678"/>
        <end position="798"/>
    </location>
</feature>
<feature type="repeat" description="ANK" evidence="2">
    <location>
        <begin position="1143"/>
        <end position="1171"/>
    </location>
</feature>
<evidence type="ECO:0000259" key="5">
    <source>
        <dbReference type="Pfam" id="PF24883"/>
    </source>
</evidence>
<dbReference type="Pfam" id="PF11327">
    <property type="entry name" value="Egh16-like"/>
    <property type="match status" value="1"/>
</dbReference>
<feature type="chain" id="PRO_5034214940" description="Nephrocystin 3-like N-terminal domain-containing protein" evidence="4">
    <location>
        <begin position="17"/>
        <end position="1744"/>
    </location>
</feature>
<feature type="compositionally biased region" description="Polar residues" evidence="3">
    <location>
        <begin position="96"/>
        <end position="105"/>
    </location>
</feature>
<dbReference type="Gene3D" id="1.25.40.20">
    <property type="entry name" value="Ankyrin repeat-containing domain"/>
    <property type="match status" value="3"/>
</dbReference>
<evidence type="ECO:0000313" key="6">
    <source>
        <dbReference type="EMBL" id="KAF5230101.1"/>
    </source>
</evidence>
<dbReference type="EMBL" id="JABEVY010000543">
    <property type="protein sequence ID" value="KAF5230101.1"/>
    <property type="molecule type" value="Genomic_DNA"/>
</dbReference>
<dbReference type="InterPro" id="IPR002110">
    <property type="entry name" value="Ankyrin_rpt"/>
</dbReference>
<keyword evidence="7" id="KW-1185">Reference proteome</keyword>
<evidence type="ECO:0000313" key="7">
    <source>
        <dbReference type="Proteomes" id="UP000573603"/>
    </source>
</evidence>
<feature type="compositionally biased region" description="Gly residues" evidence="3">
    <location>
        <begin position="143"/>
        <end position="154"/>
    </location>
</feature>
<dbReference type="PANTHER" id="PTHR34618:SF1">
    <property type="entry name" value="SECRETED PROTEIN"/>
    <property type="match status" value="1"/>
</dbReference>
<dbReference type="SUPFAM" id="SSF48403">
    <property type="entry name" value="Ankyrin repeat"/>
    <property type="match status" value="2"/>
</dbReference>
<feature type="repeat" description="ANK" evidence="2">
    <location>
        <begin position="1352"/>
        <end position="1386"/>
    </location>
</feature>
<keyword evidence="2" id="KW-0040">ANK repeat</keyword>
<dbReference type="Proteomes" id="UP000573603">
    <property type="component" value="Unassembled WGS sequence"/>
</dbReference>
<dbReference type="InterPro" id="IPR036770">
    <property type="entry name" value="Ankyrin_rpt-contain_sf"/>
</dbReference>
<dbReference type="SMART" id="SM00248">
    <property type="entry name" value="ANK"/>
    <property type="match status" value="15"/>
</dbReference>
<evidence type="ECO:0000256" key="1">
    <source>
        <dbReference type="ARBA" id="ARBA00022737"/>
    </source>
</evidence>
<organism evidence="6 7">
    <name type="scientific">Fusarium anthophilum</name>
    <dbReference type="NCBI Taxonomy" id="48485"/>
    <lineage>
        <taxon>Eukaryota</taxon>
        <taxon>Fungi</taxon>
        <taxon>Dikarya</taxon>
        <taxon>Ascomycota</taxon>
        <taxon>Pezizomycotina</taxon>
        <taxon>Sordariomycetes</taxon>
        <taxon>Hypocreomycetidae</taxon>
        <taxon>Hypocreales</taxon>
        <taxon>Nectriaceae</taxon>
        <taxon>Fusarium</taxon>
        <taxon>Fusarium fujikuroi species complex</taxon>
    </lineage>
</organism>
<evidence type="ECO:0000256" key="3">
    <source>
        <dbReference type="SAM" id="MobiDB-lite"/>
    </source>
</evidence>
<dbReference type="Pfam" id="PF24883">
    <property type="entry name" value="NPHP3_N"/>
    <property type="match status" value="1"/>
</dbReference>
<gene>
    <name evidence="6" type="ORF">FANTH_13983</name>
</gene>
<feature type="compositionally biased region" description="Low complexity" evidence="3">
    <location>
        <begin position="120"/>
        <end position="134"/>
    </location>
</feature>